<dbReference type="AlphaFoldDB" id="A0A9X1S868"/>
<dbReference type="PANTHER" id="PTHR39203">
    <property type="entry name" value="CYTOPLASMIC PROTEIN-RELATED"/>
    <property type="match status" value="1"/>
</dbReference>
<dbReference type="CDD" id="cd06553">
    <property type="entry name" value="ASCH_Ef3133_like"/>
    <property type="match status" value="1"/>
</dbReference>
<proteinExistence type="predicted"/>
<feature type="domain" description="ASCH" evidence="1">
    <location>
        <begin position="38"/>
        <end position="161"/>
    </location>
</feature>
<dbReference type="InterPro" id="IPR007374">
    <property type="entry name" value="ASCH_domain"/>
</dbReference>
<evidence type="ECO:0000259" key="1">
    <source>
        <dbReference type="SMART" id="SM01022"/>
    </source>
</evidence>
<accession>A0A9X1S868</accession>
<sequence length="170" mass="18563">MDTPSPIPLDFEAAARLWDAYAEAHPGRAAAAGEYTVEAFGDSPALADELLSLVLDGRKRATSSDVAGYAAEGEPLPRIGVHWIVCDGAGEPHVILRTTELRLGTFDDADEAFARDEGEDDLSLDSWRREHRRFWQRTAAARGGSWSESDELVFERFEVVWPAEASSGSA</sequence>
<dbReference type="PANTHER" id="PTHR39203:SF1">
    <property type="entry name" value="CYTOPLASMIC PROTEIN"/>
    <property type="match status" value="1"/>
</dbReference>
<dbReference type="Pfam" id="PF04266">
    <property type="entry name" value="ASCH"/>
    <property type="match status" value="1"/>
</dbReference>
<dbReference type="Gene3D" id="3.10.400.10">
    <property type="entry name" value="Sulfate adenylyltransferase"/>
    <property type="match status" value="1"/>
</dbReference>
<dbReference type="EMBL" id="CP094984">
    <property type="protein sequence ID" value="UON91900.1"/>
    <property type="molecule type" value="Genomic_DNA"/>
</dbReference>
<name>A0A9X1S868_9MICC</name>
<dbReference type="Proteomes" id="UP000829758">
    <property type="component" value="Chromosome"/>
</dbReference>
<evidence type="ECO:0000313" key="5">
    <source>
        <dbReference type="Proteomes" id="UP001155145"/>
    </source>
</evidence>
<dbReference type="InterPro" id="IPR015947">
    <property type="entry name" value="PUA-like_sf"/>
</dbReference>
<dbReference type="InterPro" id="IPR009326">
    <property type="entry name" value="DUF984"/>
</dbReference>
<evidence type="ECO:0000313" key="3">
    <source>
        <dbReference type="EMBL" id="UON91900.1"/>
    </source>
</evidence>
<reference evidence="2" key="1">
    <citation type="submission" date="2021-10" db="EMBL/GenBank/DDBJ databases">
        <title>Novel species in genus Arthrobacter.</title>
        <authorList>
            <person name="Liu Y."/>
        </authorList>
    </citation>
    <scope>NUCLEOTIDE SEQUENCE</scope>
    <source>
        <strain evidence="2">Zg-Y462</strain>
        <strain evidence="4">zg-Y462</strain>
    </source>
</reference>
<dbReference type="EMBL" id="JAJFZT010000003">
    <property type="protein sequence ID" value="MCC3272230.1"/>
    <property type="molecule type" value="Genomic_DNA"/>
</dbReference>
<dbReference type="PIRSF" id="PIRSF021320">
    <property type="entry name" value="DUF984"/>
    <property type="match status" value="1"/>
</dbReference>
<gene>
    <name evidence="2" type="ORF">LJ755_05725</name>
    <name evidence="3" type="ORF">MUK71_15190</name>
</gene>
<dbReference type="Proteomes" id="UP001155145">
    <property type="component" value="Unassembled WGS sequence"/>
</dbReference>
<dbReference type="SUPFAM" id="SSF88697">
    <property type="entry name" value="PUA domain-like"/>
    <property type="match status" value="1"/>
</dbReference>
<evidence type="ECO:0000313" key="2">
    <source>
        <dbReference type="EMBL" id="MCC3272230.1"/>
    </source>
</evidence>
<evidence type="ECO:0000313" key="4">
    <source>
        <dbReference type="Proteomes" id="UP000829758"/>
    </source>
</evidence>
<dbReference type="RefSeq" id="WP_227928337.1">
    <property type="nucleotide sequence ID" value="NZ_CP094984.1"/>
</dbReference>
<organism evidence="2 5">
    <name type="scientific">Arthrobacter zhangbolii</name>
    <dbReference type="NCBI Taxonomy" id="2886936"/>
    <lineage>
        <taxon>Bacteria</taxon>
        <taxon>Bacillati</taxon>
        <taxon>Actinomycetota</taxon>
        <taxon>Actinomycetes</taxon>
        <taxon>Micrococcales</taxon>
        <taxon>Micrococcaceae</taxon>
        <taxon>Arthrobacter</taxon>
    </lineage>
</organism>
<dbReference type="SMART" id="SM01022">
    <property type="entry name" value="ASCH"/>
    <property type="match status" value="1"/>
</dbReference>
<protein>
    <submittedName>
        <fullName evidence="2">ASCH domain-containing protein</fullName>
    </submittedName>
</protein>
<keyword evidence="4" id="KW-1185">Reference proteome</keyword>